<keyword evidence="2" id="KW-0547">Nucleotide-binding</keyword>
<dbReference type="Gene3D" id="3.30.565.10">
    <property type="entry name" value="Histidine kinase-like ATPase, C-terminal domain"/>
    <property type="match status" value="1"/>
</dbReference>
<comment type="caution">
    <text evidence="2">The sequence shown here is derived from an EMBL/GenBank/DDBJ whole genome shotgun (WGS) entry which is preliminary data.</text>
</comment>
<feature type="region of interest" description="Disordered" evidence="1">
    <location>
        <begin position="397"/>
        <end position="437"/>
    </location>
</feature>
<dbReference type="Proteomes" id="UP000605361">
    <property type="component" value="Unassembled WGS sequence"/>
</dbReference>
<evidence type="ECO:0000313" key="3">
    <source>
        <dbReference type="Proteomes" id="UP000605361"/>
    </source>
</evidence>
<reference evidence="2" key="1">
    <citation type="submission" date="2020-11" db="EMBL/GenBank/DDBJ databases">
        <title>Whole-genome analyses of Nonomuraea sp. K274.</title>
        <authorList>
            <person name="Veyisoglu A."/>
        </authorList>
    </citation>
    <scope>NUCLEOTIDE SEQUENCE</scope>
    <source>
        <strain evidence="2">K274</strain>
    </source>
</reference>
<keyword evidence="2" id="KW-0067">ATP-binding</keyword>
<dbReference type="InterPro" id="IPR050267">
    <property type="entry name" value="Anti-sigma-factor_SerPK"/>
</dbReference>
<dbReference type="PANTHER" id="PTHR35526:SF3">
    <property type="entry name" value="ANTI-SIGMA-F FACTOR RSBW"/>
    <property type="match status" value="1"/>
</dbReference>
<dbReference type="SUPFAM" id="SSF55874">
    <property type="entry name" value="ATPase domain of HSP90 chaperone/DNA topoisomerase II/histidine kinase"/>
    <property type="match status" value="1"/>
</dbReference>
<evidence type="ECO:0000313" key="2">
    <source>
        <dbReference type="EMBL" id="MBF8194598.1"/>
    </source>
</evidence>
<dbReference type="EMBL" id="JADOGI010000470">
    <property type="protein sequence ID" value="MBF8194598.1"/>
    <property type="molecule type" value="Genomic_DNA"/>
</dbReference>
<organism evidence="2 3">
    <name type="scientific">Nonomuraea cypriaca</name>
    <dbReference type="NCBI Taxonomy" id="1187855"/>
    <lineage>
        <taxon>Bacteria</taxon>
        <taxon>Bacillati</taxon>
        <taxon>Actinomycetota</taxon>
        <taxon>Actinomycetes</taxon>
        <taxon>Streptosporangiales</taxon>
        <taxon>Streptosporangiaceae</taxon>
        <taxon>Nonomuraea</taxon>
    </lineage>
</organism>
<sequence>MLADTGRRHDAEWVTAELIANALQHSCSGQARGFFVVEVLRGAGVARIVVYDLGGGSVPDFSRTPGSVPNLAEHGRGLAGVAALAVRFGVAGDANTGHAVWVELALPEESIAAASAAAEVGAAAGAGAEESEPGGGFEAMPVASGTLTEAAGLLVARSGLSPVGCEGTVNEEAGGRMVGADGAGNALCPDCEESGCWPAPFPVLAEDVRGQAGSQVSAFGEEPWARQALAGLREDWPGWAFLVVRCRWIAMRGKQAVISAAGPQELRQALPSVPVDPNVTGLLPGCGSAVPGLVEDEASESGSVLPMVAELLVMESDARWAGVSGSPGSGSTCTAGINGGGGAGTGLSGTTAAVAPPPGALTAERSGTGTWAIAAADVARAGRRPYGWSLWPWGKRRDRSCSAAHGKQARTTGRDEPGGGRGHRRIRSKPAAAMLAA</sequence>
<gene>
    <name evidence="2" type="ORF">ITP53_54890</name>
</gene>
<dbReference type="AlphaFoldDB" id="A0A931APY6"/>
<keyword evidence="3" id="KW-1185">Reference proteome</keyword>
<accession>A0A931APY6</accession>
<name>A0A931APY6_9ACTN</name>
<dbReference type="InterPro" id="IPR036890">
    <property type="entry name" value="HATPase_C_sf"/>
</dbReference>
<proteinExistence type="predicted"/>
<dbReference type="CDD" id="cd16936">
    <property type="entry name" value="HATPase_RsbW-like"/>
    <property type="match status" value="1"/>
</dbReference>
<evidence type="ECO:0000256" key="1">
    <source>
        <dbReference type="SAM" id="MobiDB-lite"/>
    </source>
</evidence>
<protein>
    <submittedName>
        <fullName evidence="2">ATP-binding protein</fullName>
    </submittedName>
</protein>
<dbReference type="GO" id="GO:0005524">
    <property type="term" value="F:ATP binding"/>
    <property type="evidence" value="ECO:0007669"/>
    <property type="project" value="UniProtKB-KW"/>
</dbReference>
<dbReference type="PANTHER" id="PTHR35526">
    <property type="entry name" value="ANTI-SIGMA-F FACTOR RSBW-RELATED"/>
    <property type="match status" value="1"/>
</dbReference>